<comment type="caution">
    <text evidence="5">The sequence shown here is derived from an EMBL/GenBank/DDBJ whole genome shotgun (WGS) entry which is preliminary data.</text>
</comment>
<dbReference type="InterPro" id="IPR037171">
    <property type="entry name" value="NagB/RpiA_transferase-like"/>
</dbReference>
<dbReference type="SUPFAM" id="SSF46785">
    <property type="entry name" value="Winged helix' DNA-binding domain"/>
    <property type="match status" value="1"/>
</dbReference>
<name>A0ABP7AM92_9ACTN</name>
<dbReference type="PANTHER" id="PTHR30363:SF44">
    <property type="entry name" value="AGA OPERON TRANSCRIPTIONAL REPRESSOR-RELATED"/>
    <property type="match status" value="1"/>
</dbReference>
<evidence type="ECO:0000256" key="2">
    <source>
        <dbReference type="ARBA" id="ARBA00023125"/>
    </source>
</evidence>
<accession>A0ABP7AM92</accession>
<proteinExistence type="predicted"/>
<dbReference type="InterPro" id="IPR050313">
    <property type="entry name" value="Carb_Metab_HTH_regulators"/>
</dbReference>
<dbReference type="SMART" id="SM01134">
    <property type="entry name" value="DeoRC"/>
    <property type="match status" value="1"/>
</dbReference>
<dbReference type="Pfam" id="PF08220">
    <property type="entry name" value="HTH_DeoR"/>
    <property type="match status" value="1"/>
</dbReference>
<dbReference type="InterPro" id="IPR014036">
    <property type="entry name" value="DeoR-like_C"/>
</dbReference>
<reference evidence="6" key="1">
    <citation type="journal article" date="2019" name="Int. J. Syst. Evol. Microbiol.">
        <title>The Global Catalogue of Microorganisms (GCM) 10K type strain sequencing project: providing services to taxonomists for standard genome sequencing and annotation.</title>
        <authorList>
            <consortium name="The Broad Institute Genomics Platform"/>
            <consortium name="The Broad Institute Genome Sequencing Center for Infectious Disease"/>
            <person name="Wu L."/>
            <person name="Ma J."/>
        </authorList>
    </citation>
    <scope>NUCLEOTIDE SEQUENCE [LARGE SCALE GENOMIC DNA]</scope>
    <source>
        <strain evidence="6">JCM 16902</strain>
    </source>
</reference>
<evidence type="ECO:0000313" key="5">
    <source>
        <dbReference type="EMBL" id="GAA3636123.1"/>
    </source>
</evidence>
<dbReference type="Gene3D" id="3.40.50.1360">
    <property type="match status" value="1"/>
</dbReference>
<keyword evidence="1" id="KW-0805">Transcription regulation</keyword>
<keyword evidence="2 5" id="KW-0238">DNA-binding</keyword>
<keyword evidence="3" id="KW-0804">Transcription</keyword>
<organism evidence="5 6">
    <name type="scientific">Kineosporia mesophila</name>
    <dbReference type="NCBI Taxonomy" id="566012"/>
    <lineage>
        <taxon>Bacteria</taxon>
        <taxon>Bacillati</taxon>
        <taxon>Actinomycetota</taxon>
        <taxon>Actinomycetes</taxon>
        <taxon>Kineosporiales</taxon>
        <taxon>Kineosporiaceae</taxon>
        <taxon>Kineosporia</taxon>
    </lineage>
</organism>
<evidence type="ECO:0000256" key="3">
    <source>
        <dbReference type="ARBA" id="ARBA00023163"/>
    </source>
</evidence>
<dbReference type="PANTHER" id="PTHR30363">
    <property type="entry name" value="HTH-TYPE TRANSCRIPTIONAL REGULATOR SRLR-RELATED"/>
    <property type="match status" value="1"/>
</dbReference>
<protein>
    <submittedName>
        <fullName evidence="5">DeoR/GlpR family DNA-binding transcription regulator</fullName>
    </submittedName>
</protein>
<evidence type="ECO:0000256" key="1">
    <source>
        <dbReference type="ARBA" id="ARBA00023015"/>
    </source>
</evidence>
<evidence type="ECO:0000313" key="6">
    <source>
        <dbReference type="Proteomes" id="UP001501074"/>
    </source>
</evidence>
<dbReference type="RefSeq" id="WP_345718873.1">
    <property type="nucleotide sequence ID" value="NZ_BAAAZO010000012.1"/>
</dbReference>
<keyword evidence="6" id="KW-1185">Reference proteome</keyword>
<dbReference type="PRINTS" id="PR00037">
    <property type="entry name" value="HTHLACR"/>
</dbReference>
<dbReference type="InterPro" id="IPR018356">
    <property type="entry name" value="Tscrpt_reg_HTH_DeoR_CS"/>
</dbReference>
<dbReference type="InterPro" id="IPR001034">
    <property type="entry name" value="DeoR_HTH"/>
</dbReference>
<evidence type="ECO:0000259" key="4">
    <source>
        <dbReference type="PROSITE" id="PS51000"/>
    </source>
</evidence>
<sequence>MNRHARLSALLDLMGEAGHVDAVAVARQLDVSASTIRRDLNYLHDQQLVTRTRGGAVATTISYDLPIRYRSAGRRGDKARIGEAAARLVGVHDIVGLNGGSTTTEVARALAAREWPDQRTAPLTIVTNAINIAGELTVRRHVKLVMTGGVARAQAFELTGPLASGTLAQITLDWAIIGVNALDPAAGARASDEDEAQVNRLMVERAGSVAVVADSSKLRARAFAHICPVQDIDVVVTDVSADPGTVRQLRAQGVQVMLA</sequence>
<dbReference type="PROSITE" id="PS51000">
    <property type="entry name" value="HTH_DEOR_2"/>
    <property type="match status" value="1"/>
</dbReference>
<dbReference type="SUPFAM" id="SSF100950">
    <property type="entry name" value="NagB/RpiA/CoA transferase-like"/>
    <property type="match status" value="1"/>
</dbReference>
<dbReference type="GO" id="GO:0003677">
    <property type="term" value="F:DNA binding"/>
    <property type="evidence" value="ECO:0007669"/>
    <property type="project" value="UniProtKB-KW"/>
</dbReference>
<dbReference type="Pfam" id="PF00455">
    <property type="entry name" value="DeoRC"/>
    <property type="match status" value="1"/>
</dbReference>
<dbReference type="EMBL" id="BAAAZO010000012">
    <property type="protein sequence ID" value="GAA3636123.1"/>
    <property type="molecule type" value="Genomic_DNA"/>
</dbReference>
<dbReference type="InterPro" id="IPR036390">
    <property type="entry name" value="WH_DNA-bd_sf"/>
</dbReference>
<dbReference type="Gene3D" id="1.10.10.10">
    <property type="entry name" value="Winged helix-like DNA-binding domain superfamily/Winged helix DNA-binding domain"/>
    <property type="match status" value="1"/>
</dbReference>
<dbReference type="PROSITE" id="PS00894">
    <property type="entry name" value="HTH_DEOR_1"/>
    <property type="match status" value="1"/>
</dbReference>
<feature type="domain" description="HTH deoR-type" evidence="4">
    <location>
        <begin position="3"/>
        <end position="58"/>
    </location>
</feature>
<dbReference type="Proteomes" id="UP001501074">
    <property type="component" value="Unassembled WGS sequence"/>
</dbReference>
<dbReference type="InterPro" id="IPR036388">
    <property type="entry name" value="WH-like_DNA-bd_sf"/>
</dbReference>
<gene>
    <name evidence="5" type="ORF">GCM10022223_63200</name>
</gene>
<dbReference type="SMART" id="SM00420">
    <property type="entry name" value="HTH_DEOR"/>
    <property type="match status" value="1"/>
</dbReference>